<gene>
    <name evidence="1" type="ORF">QFZ49_007689</name>
</gene>
<keyword evidence="2" id="KW-1185">Reference proteome</keyword>
<proteinExistence type="predicted"/>
<accession>A0ABU0S0H4</accession>
<organism evidence="1 2">
    <name type="scientific">Streptomyces turgidiscabies</name>
    <dbReference type="NCBI Taxonomy" id="85558"/>
    <lineage>
        <taxon>Bacteria</taxon>
        <taxon>Bacillati</taxon>
        <taxon>Actinomycetota</taxon>
        <taxon>Actinomycetes</taxon>
        <taxon>Kitasatosporales</taxon>
        <taxon>Streptomycetaceae</taxon>
        <taxon>Streptomyces</taxon>
    </lineage>
</organism>
<dbReference type="EMBL" id="JAUSZS010000008">
    <property type="protein sequence ID" value="MDQ0937714.1"/>
    <property type="molecule type" value="Genomic_DNA"/>
</dbReference>
<sequence>MRKPYSIHLAVGGTSAVLTICHARRTWAVDRSELSLRYVLGTLPSTTTMIFFDYEHGPRRPHDRNRAFRVVHAYAASHSVYLVAIGAPALPGAVPSGYTPPPPSAEASAAAVGALRRDVASRVLRQQAAGIRLARYGCHPCGLHRRLER</sequence>
<reference evidence="1 2" key="1">
    <citation type="submission" date="2023-07" db="EMBL/GenBank/DDBJ databases">
        <title>Comparative genomics of wheat-associated soil bacteria to identify genetic determinants of phenazine resistance.</title>
        <authorList>
            <person name="Mouncey N."/>
        </authorList>
    </citation>
    <scope>NUCLEOTIDE SEQUENCE [LARGE SCALE GENOMIC DNA]</scope>
    <source>
        <strain evidence="1 2">W2I16</strain>
    </source>
</reference>
<protein>
    <submittedName>
        <fullName evidence="1">Uncharacterized protein</fullName>
    </submittedName>
</protein>
<name>A0ABU0S0H4_9ACTN</name>
<dbReference type="RefSeq" id="WP_307630906.1">
    <property type="nucleotide sequence ID" value="NZ_JAUSZS010000008.1"/>
</dbReference>
<dbReference type="Proteomes" id="UP001223072">
    <property type="component" value="Unassembled WGS sequence"/>
</dbReference>
<evidence type="ECO:0000313" key="1">
    <source>
        <dbReference type="EMBL" id="MDQ0937714.1"/>
    </source>
</evidence>
<comment type="caution">
    <text evidence="1">The sequence shown here is derived from an EMBL/GenBank/DDBJ whole genome shotgun (WGS) entry which is preliminary data.</text>
</comment>
<evidence type="ECO:0000313" key="2">
    <source>
        <dbReference type="Proteomes" id="UP001223072"/>
    </source>
</evidence>